<dbReference type="EMBL" id="FOEE01000014">
    <property type="protein sequence ID" value="SEP19327.1"/>
    <property type="molecule type" value="Genomic_DNA"/>
</dbReference>
<dbReference type="OrthoDB" id="164904at2"/>
<accession>A0A1H8VVR1</accession>
<dbReference type="STRING" id="673521.SAMN05660991_03806"/>
<evidence type="ECO:0000313" key="1">
    <source>
        <dbReference type="EMBL" id="SEP19327.1"/>
    </source>
</evidence>
<protein>
    <recommendedName>
        <fullName evidence="3">Polyketide cyclase / dehydrase and lipid transport</fullName>
    </recommendedName>
</protein>
<dbReference type="SUPFAM" id="SSF55961">
    <property type="entry name" value="Bet v1-like"/>
    <property type="match status" value="1"/>
</dbReference>
<evidence type="ECO:0000313" key="2">
    <source>
        <dbReference type="Proteomes" id="UP000198960"/>
    </source>
</evidence>
<dbReference type="RefSeq" id="WP_091947262.1">
    <property type="nucleotide sequence ID" value="NZ_FOEE01000014.1"/>
</dbReference>
<dbReference type="Gene3D" id="3.30.530.20">
    <property type="match status" value="1"/>
</dbReference>
<name>A0A1H8VVR1_9ACTN</name>
<dbReference type="InterPro" id="IPR023393">
    <property type="entry name" value="START-like_dom_sf"/>
</dbReference>
<reference evidence="2" key="1">
    <citation type="submission" date="2016-10" db="EMBL/GenBank/DDBJ databases">
        <authorList>
            <person name="Varghese N."/>
            <person name="Submissions S."/>
        </authorList>
    </citation>
    <scope>NUCLEOTIDE SEQUENCE [LARGE SCALE GENOMIC DNA]</scope>
    <source>
        <strain evidence="2">DSM 45413</strain>
    </source>
</reference>
<organism evidence="1 2">
    <name type="scientific">Trujillonella endophytica</name>
    <dbReference type="NCBI Taxonomy" id="673521"/>
    <lineage>
        <taxon>Bacteria</taxon>
        <taxon>Bacillati</taxon>
        <taxon>Actinomycetota</taxon>
        <taxon>Actinomycetes</taxon>
        <taxon>Geodermatophilales</taxon>
        <taxon>Geodermatophilaceae</taxon>
        <taxon>Trujillonella</taxon>
    </lineage>
</organism>
<gene>
    <name evidence="1" type="ORF">SAMN05660991_03806</name>
</gene>
<keyword evidence="2" id="KW-1185">Reference proteome</keyword>
<sequence length="158" mass="16655">MPPLEELPRIDEHAVTVAAPPGTAWRAVLTMLHTTFAAPAAAAAARVLGCEPATTSGWDRPTVGSTVPGFRIVAAAEPRLLVVAGRHRFSRYGIVVRLEPVDGEPGAGGTRVRLESRGAFPGAHGRLYRLAVVGTGGHALAVRRMLAGVRRAAEQRRS</sequence>
<dbReference type="Proteomes" id="UP000198960">
    <property type="component" value="Unassembled WGS sequence"/>
</dbReference>
<proteinExistence type="predicted"/>
<dbReference type="AlphaFoldDB" id="A0A1H8VVR1"/>
<evidence type="ECO:0008006" key="3">
    <source>
        <dbReference type="Google" id="ProtNLM"/>
    </source>
</evidence>